<dbReference type="OrthoDB" id="10567732at2759"/>
<keyword evidence="2" id="KW-1185">Reference proteome</keyword>
<accession>A0A0V0RXB4</accession>
<sequence length="79" mass="9175">MIIVNKYISTKAVSLEHYKRKMDLIEEKMVIEVTCTIQSDVEHGIVLENCESRSFYTLHAHFSIQLKNNVKKGMAVAYR</sequence>
<dbReference type="EMBL" id="JYDL01000066">
    <property type="protein sequence ID" value="KRX18885.1"/>
    <property type="molecule type" value="Genomic_DNA"/>
</dbReference>
<comment type="caution">
    <text evidence="1">The sequence shown here is derived from an EMBL/GenBank/DDBJ whole genome shotgun (WGS) entry which is preliminary data.</text>
</comment>
<gene>
    <name evidence="1" type="ORF">T07_1018</name>
</gene>
<evidence type="ECO:0000313" key="1">
    <source>
        <dbReference type="EMBL" id="KRX18885.1"/>
    </source>
</evidence>
<organism evidence="1 2">
    <name type="scientific">Trichinella nelsoni</name>
    <dbReference type="NCBI Taxonomy" id="6336"/>
    <lineage>
        <taxon>Eukaryota</taxon>
        <taxon>Metazoa</taxon>
        <taxon>Ecdysozoa</taxon>
        <taxon>Nematoda</taxon>
        <taxon>Enoplea</taxon>
        <taxon>Dorylaimia</taxon>
        <taxon>Trichinellida</taxon>
        <taxon>Trichinellidae</taxon>
        <taxon>Trichinella</taxon>
    </lineage>
</organism>
<evidence type="ECO:0000313" key="2">
    <source>
        <dbReference type="Proteomes" id="UP000054630"/>
    </source>
</evidence>
<protein>
    <submittedName>
        <fullName evidence="1">Uncharacterized protein</fullName>
    </submittedName>
</protein>
<proteinExistence type="predicted"/>
<name>A0A0V0RXB4_9BILA</name>
<dbReference type="Proteomes" id="UP000054630">
    <property type="component" value="Unassembled WGS sequence"/>
</dbReference>
<reference evidence="1 2" key="1">
    <citation type="submission" date="2015-01" db="EMBL/GenBank/DDBJ databases">
        <title>Evolution of Trichinella species and genotypes.</title>
        <authorList>
            <person name="Korhonen P.K."/>
            <person name="Edoardo P."/>
            <person name="Giuseppe L.R."/>
            <person name="Gasser R.B."/>
        </authorList>
    </citation>
    <scope>NUCLEOTIDE SEQUENCE [LARGE SCALE GENOMIC DNA]</scope>
    <source>
        <strain evidence="1">ISS37</strain>
    </source>
</reference>
<dbReference type="AlphaFoldDB" id="A0A0V0RXB4"/>